<feature type="domain" description="S1 motif" evidence="2">
    <location>
        <begin position="68"/>
        <end position="130"/>
    </location>
</feature>
<accession>A0ABV7JRE8</accession>
<evidence type="ECO:0000259" key="2">
    <source>
        <dbReference type="SMART" id="SM00316"/>
    </source>
</evidence>
<dbReference type="InterPro" id="IPR014464">
    <property type="entry name" value="CvfB_fam"/>
</dbReference>
<dbReference type="PIRSF" id="PIRSF012524">
    <property type="entry name" value="YitL_S1"/>
    <property type="match status" value="1"/>
</dbReference>
<dbReference type="EMBL" id="JBHRTA010000038">
    <property type="protein sequence ID" value="MFC3199453.1"/>
    <property type="molecule type" value="Genomic_DNA"/>
</dbReference>
<gene>
    <name evidence="3" type="ORF">ACFOET_17660</name>
</gene>
<dbReference type="PANTHER" id="PTHR37296">
    <property type="entry name" value="CONSERVED VIRULENCE FACTOR B"/>
    <property type="match status" value="1"/>
</dbReference>
<proteinExistence type="inferred from homology"/>
<dbReference type="Proteomes" id="UP001595526">
    <property type="component" value="Unassembled WGS sequence"/>
</dbReference>
<dbReference type="InterPro" id="IPR003029">
    <property type="entry name" value="S1_domain"/>
</dbReference>
<reference evidence="4" key="1">
    <citation type="journal article" date="2019" name="Int. J. Syst. Evol. Microbiol.">
        <title>The Global Catalogue of Microorganisms (GCM) 10K type strain sequencing project: providing services to taxonomists for standard genome sequencing and annotation.</title>
        <authorList>
            <consortium name="The Broad Institute Genomics Platform"/>
            <consortium name="The Broad Institute Genome Sequencing Center for Infectious Disease"/>
            <person name="Wu L."/>
            <person name="Ma J."/>
        </authorList>
    </citation>
    <scope>NUCLEOTIDE SEQUENCE [LARGE SCALE GENOMIC DNA]</scope>
    <source>
        <strain evidence="4">KCTC 52416</strain>
    </source>
</reference>
<evidence type="ECO:0000313" key="4">
    <source>
        <dbReference type="Proteomes" id="UP001595526"/>
    </source>
</evidence>
<dbReference type="Pfam" id="PF13509">
    <property type="entry name" value="S1_2"/>
    <property type="match status" value="2"/>
</dbReference>
<protein>
    <submittedName>
        <fullName evidence="3">S1 RNA-binding domain-containing protein</fullName>
    </submittedName>
</protein>
<evidence type="ECO:0000256" key="1">
    <source>
        <dbReference type="PIRNR" id="PIRNR012524"/>
    </source>
</evidence>
<dbReference type="Gene3D" id="1.10.10.10">
    <property type="entry name" value="Winged helix-like DNA-binding domain superfamily/Winged helix DNA-binding domain"/>
    <property type="match status" value="1"/>
</dbReference>
<dbReference type="InterPro" id="IPR039566">
    <property type="entry name" value="CvfB_S1_st"/>
</dbReference>
<organism evidence="3 4">
    <name type="scientific">Parapedobacter deserti</name>
    <dbReference type="NCBI Taxonomy" id="1912957"/>
    <lineage>
        <taxon>Bacteria</taxon>
        <taxon>Pseudomonadati</taxon>
        <taxon>Bacteroidota</taxon>
        <taxon>Sphingobacteriia</taxon>
        <taxon>Sphingobacteriales</taxon>
        <taxon>Sphingobacteriaceae</taxon>
        <taxon>Parapedobacter</taxon>
    </lineage>
</organism>
<dbReference type="InterPro" id="IPR036388">
    <property type="entry name" value="WH-like_DNA-bd_sf"/>
</dbReference>
<feature type="domain" description="S1 motif" evidence="2">
    <location>
        <begin position="143"/>
        <end position="205"/>
    </location>
</feature>
<dbReference type="SMART" id="SM00316">
    <property type="entry name" value="S1"/>
    <property type="match status" value="2"/>
</dbReference>
<dbReference type="RefSeq" id="WP_379025065.1">
    <property type="nucleotide sequence ID" value="NZ_JBHRTA010000038.1"/>
</dbReference>
<dbReference type="Pfam" id="PF17783">
    <property type="entry name" value="WHD_CvfB"/>
    <property type="match status" value="1"/>
</dbReference>
<evidence type="ECO:0000313" key="3">
    <source>
        <dbReference type="EMBL" id="MFC3199453.1"/>
    </source>
</evidence>
<comment type="similarity">
    <text evidence="1">Belongs to the CvfB family.</text>
</comment>
<dbReference type="PANTHER" id="PTHR37296:SF1">
    <property type="entry name" value="CONSERVED VIRULENCE FACTOR B"/>
    <property type="match status" value="1"/>
</dbReference>
<dbReference type="InterPro" id="IPR012340">
    <property type="entry name" value="NA-bd_OB-fold"/>
</dbReference>
<name>A0ABV7JRE8_9SPHI</name>
<keyword evidence="4" id="KW-1185">Reference proteome</keyword>
<comment type="caution">
    <text evidence="3">The sequence shown here is derived from an EMBL/GenBank/DDBJ whole genome shotgun (WGS) entry which is preliminary data.</text>
</comment>
<dbReference type="InterPro" id="IPR040764">
    <property type="entry name" value="CvfB_WH"/>
</dbReference>
<sequence>MAEIGRYNILRVAGKNSDGLSLSDGVDEILLPSAEVPPQTEVNDTISAFVFLNKAGQLLATTKQAFAEVGDFAFLTVVDAGEDGAFLDLGISKDVYVPVKEQRKPMRPGEKHVVYLYLDREHKRMLASSRLHKFIEEDNFDFEAGDEVELLISEKTDLGFNAIINNRHIGLLYRNELFTDIAIGDIRKGWVKGIRVEGKIDLSLRPQGFGHVLDTKDVIMRALKEAGGTISLGDKSTPEEIQARFQISKSAFKKAIGGLYKERLITLGDHEIKLLTDQRAD</sequence>
<dbReference type="Gene3D" id="2.40.50.140">
    <property type="entry name" value="Nucleic acid-binding proteins"/>
    <property type="match status" value="1"/>
</dbReference>